<evidence type="ECO:0000313" key="2">
    <source>
        <dbReference type="Proteomes" id="UP000318199"/>
    </source>
</evidence>
<protein>
    <submittedName>
        <fullName evidence="1">Uncharacterized protein</fullName>
    </submittedName>
</protein>
<dbReference type="AlphaFoldDB" id="A0A562ZU95"/>
<dbReference type="EMBL" id="VOBQ01000005">
    <property type="protein sequence ID" value="TWO71908.1"/>
    <property type="molecule type" value="Genomic_DNA"/>
</dbReference>
<name>A0A562ZU95_9BURK</name>
<evidence type="ECO:0000313" key="1">
    <source>
        <dbReference type="EMBL" id="TWO71908.1"/>
    </source>
</evidence>
<proteinExistence type="predicted"/>
<organism evidence="1 2">
    <name type="scientific">Caenimonas sedimenti</name>
    <dbReference type="NCBI Taxonomy" id="2596921"/>
    <lineage>
        <taxon>Bacteria</taxon>
        <taxon>Pseudomonadati</taxon>
        <taxon>Pseudomonadota</taxon>
        <taxon>Betaproteobacteria</taxon>
        <taxon>Burkholderiales</taxon>
        <taxon>Comamonadaceae</taxon>
        <taxon>Caenimonas</taxon>
    </lineage>
</organism>
<gene>
    <name evidence="1" type="ORF">FN976_07915</name>
</gene>
<sequence length="165" mass="17788">MFNFDQAKKTRIDIEAKIVSLTTDLQACRAERQAIFGGPAARADVKAMLSKWIDAKAAAFPGALRGRLASFIQTPSTLLNERLVRQEIALPDVDTVLCAALGDQLKVALAKAVDEIVEWPVGPPGLPLAQRGAAVDKVDEKIAALDAERNDLIERARDAGLMLDV</sequence>
<keyword evidence="2" id="KW-1185">Reference proteome</keyword>
<dbReference type="Proteomes" id="UP000318199">
    <property type="component" value="Unassembled WGS sequence"/>
</dbReference>
<accession>A0A562ZU95</accession>
<dbReference type="RefSeq" id="WP_145892467.1">
    <property type="nucleotide sequence ID" value="NZ_VOBQ01000005.1"/>
</dbReference>
<comment type="caution">
    <text evidence="1">The sequence shown here is derived from an EMBL/GenBank/DDBJ whole genome shotgun (WGS) entry which is preliminary data.</text>
</comment>
<reference evidence="1 2" key="1">
    <citation type="submission" date="2019-07" db="EMBL/GenBank/DDBJ databases">
        <title>Caenimonas sedimenti sp. nov., isolated from activated sludge.</title>
        <authorList>
            <person name="Xu J."/>
        </authorList>
    </citation>
    <scope>NUCLEOTIDE SEQUENCE [LARGE SCALE GENOMIC DNA]</scope>
    <source>
        <strain evidence="1 2">HX-9-20</strain>
    </source>
</reference>